<dbReference type="AlphaFoldDB" id="A0AAD9FPM5"/>
<dbReference type="Pfam" id="PF00172">
    <property type="entry name" value="Zn_clus"/>
    <property type="match status" value="1"/>
</dbReference>
<evidence type="ECO:0000313" key="8">
    <source>
        <dbReference type="EMBL" id="KAK1923921.1"/>
    </source>
</evidence>
<dbReference type="SUPFAM" id="SSF57701">
    <property type="entry name" value="Zn2/Cys6 DNA-binding domain"/>
    <property type="match status" value="1"/>
</dbReference>
<comment type="caution">
    <text evidence="8">The sequence shown here is derived from an EMBL/GenBank/DDBJ whole genome shotgun (WGS) entry which is preliminary data.</text>
</comment>
<evidence type="ECO:0000256" key="6">
    <source>
        <dbReference type="SAM" id="MobiDB-lite"/>
    </source>
</evidence>
<keyword evidence="3" id="KW-0238">DNA-binding</keyword>
<protein>
    <recommendedName>
        <fullName evidence="7">Zn(2)-C6 fungal-type domain-containing protein</fullName>
    </recommendedName>
</protein>
<keyword evidence="4" id="KW-0804">Transcription</keyword>
<dbReference type="GO" id="GO:0000976">
    <property type="term" value="F:transcription cis-regulatory region binding"/>
    <property type="evidence" value="ECO:0007669"/>
    <property type="project" value="TreeGrafter"/>
</dbReference>
<keyword evidence="2" id="KW-0805">Transcription regulation</keyword>
<evidence type="ECO:0000256" key="2">
    <source>
        <dbReference type="ARBA" id="ARBA00023015"/>
    </source>
</evidence>
<evidence type="ECO:0000259" key="7">
    <source>
        <dbReference type="PROSITE" id="PS50048"/>
    </source>
</evidence>
<reference evidence="8" key="1">
    <citation type="submission" date="2023-02" db="EMBL/GenBank/DDBJ databases">
        <title>Identification and recombinant expression of a fungal hydrolase from Papiliotrema laurentii that hydrolyzes apple cutin and clears colloidal polyester polyurethane.</title>
        <authorList>
            <consortium name="DOE Joint Genome Institute"/>
            <person name="Roman V.A."/>
            <person name="Bojanowski C."/>
            <person name="Crable B.R."/>
            <person name="Wagner D.N."/>
            <person name="Hung C.S."/>
            <person name="Nadeau L.J."/>
            <person name="Schratz L."/>
            <person name="Haridas S."/>
            <person name="Pangilinan J."/>
            <person name="Lipzen A."/>
            <person name="Na H."/>
            <person name="Yan M."/>
            <person name="Ng V."/>
            <person name="Grigoriev I.V."/>
            <person name="Spatafora J.W."/>
            <person name="Barlow D."/>
            <person name="Biffinger J."/>
            <person name="Kelley-Loughnane N."/>
            <person name="Varaljay V.A."/>
            <person name="Crookes-Goodson W.J."/>
        </authorList>
    </citation>
    <scope>NUCLEOTIDE SEQUENCE</scope>
    <source>
        <strain evidence="8">5307AH</strain>
    </source>
</reference>
<feature type="domain" description="Zn(2)-C6 fungal-type" evidence="7">
    <location>
        <begin position="23"/>
        <end position="54"/>
    </location>
</feature>
<dbReference type="GO" id="GO:0008270">
    <property type="term" value="F:zinc ion binding"/>
    <property type="evidence" value="ECO:0007669"/>
    <property type="project" value="InterPro"/>
</dbReference>
<dbReference type="EMBL" id="JAODAN010000005">
    <property type="protein sequence ID" value="KAK1923921.1"/>
    <property type="molecule type" value="Genomic_DNA"/>
</dbReference>
<evidence type="ECO:0000256" key="3">
    <source>
        <dbReference type="ARBA" id="ARBA00023125"/>
    </source>
</evidence>
<gene>
    <name evidence="8" type="ORF">DB88DRAFT_257990</name>
</gene>
<proteinExistence type="predicted"/>
<dbReference type="PROSITE" id="PS00463">
    <property type="entry name" value="ZN2_CY6_FUNGAL_1"/>
    <property type="match status" value="1"/>
</dbReference>
<dbReference type="Proteomes" id="UP001182556">
    <property type="component" value="Unassembled WGS sequence"/>
</dbReference>
<comment type="subcellular location">
    <subcellularLocation>
        <location evidence="1">Nucleus</location>
    </subcellularLocation>
</comment>
<dbReference type="PANTHER" id="PTHR31845:SF19">
    <property type="entry name" value="TRANSCRIPTION FACTOR DOMAIN-CONTAINING PROTEIN"/>
    <property type="match status" value="1"/>
</dbReference>
<evidence type="ECO:0000256" key="1">
    <source>
        <dbReference type="ARBA" id="ARBA00004123"/>
    </source>
</evidence>
<dbReference type="SMART" id="SM00066">
    <property type="entry name" value="GAL4"/>
    <property type="match status" value="1"/>
</dbReference>
<dbReference type="GO" id="GO:0000981">
    <property type="term" value="F:DNA-binding transcription factor activity, RNA polymerase II-specific"/>
    <property type="evidence" value="ECO:0007669"/>
    <property type="project" value="InterPro"/>
</dbReference>
<dbReference type="GO" id="GO:0005634">
    <property type="term" value="C:nucleus"/>
    <property type="evidence" value="ECO:0007669"/>
    <property type="project" value="UniProtKB-SubCell"/>
</dbReference>
<feature type="region of interest" description="Disordered" evidence="6">
    <location>
        <begin position="91"/>
        <end position="130"/>
    </location>
</feature>
<keyword evidence="9" id="KW-1185">Reference proteome</keyword>
<name>A0AAD9FPM5_PAPLA</name>
<sequence>MPRSPSITSFDHSSANRPKRTTACLHCRRQKVKCDAHIKNPCTKCTEDTVECVIRPRANAAIVADDLRWQQTVETRLYELNHEIQQVKQMSRTLEERLNHGSSSMTQDIPSISVSNTSDPLTPSTDRPPLPEHLQRLVDTLKPALEELQKPTRLKASLADAAVLWEYFYESLAIFHGFTASPELTTPSPLLFASIVTTASKRYPRELSTSPGIWEELFQRSLIKLLYEVRPKSWDDVVGVGIARTWFWKADEITAGLVYGSFVETTVPTGSDVRSRRVWDFLEMTSVSHGILHLSTSTVPDRPPPGVPARGTSHLLLSALNELFDTLGMIHRALHSAKSLVMTALKEPSSRPTLSYAEILVLRNCRGNLEKWAPKWTEQIFNAEVDRLPAGRNREFLLDLVVLYQQVALVVTDGYLVQGAQGDQEQFVASARTLISNATGKWSASIHLWPKLFLNSTLIAALVLPPMDPLAQQAHDLIAPLSTVLQTTGRQLLQKLVDRLQIVIPAPLTSIISPTGNFDLSMAAYSGSDSFWDDLSGVLGLSSGTAPWSSVPSGLSHSDFLQ</sequence>
<accession>A0AAD9FPM5</accession>
<evidence type="ECO:0000256" key="5">
    <source>
        <dbReference type="ARBA" id="ARBA00023242"/>
    </source>
</evidence>
<evidence type="ECO:0000256" key="4">
    <source>
        <dbReference type="ARBA" id="ARBA00023163"/>
    </source>
</evidence>
<dbReference type="PANTHER" id="PTHR31845">
    <property type="entry name" value="FINGER DOMAIN PROTEIN, PUTATIVE-RELATED"/>
    <property type="match status" value="1"/>
</dbReference>
<dbReference type="InterPro" id="IPR036864">
    <property type="entry name" value="Zn2-C6_fun-type_DNA-bd_sf"/>
</dbReference>
<organism evidence="8 9">
    <name type="scientific">Papiliotrema laurentii</name>
    <name type="common">Cryptococcus laurentii</name>
    <dbReference type="NCBI Taxonomy" id="5418"/>
    <lineage>
        <taxon>Eukaryota</taxon>
        <taxon>Fungi</taxon>
        <taxon>Dikarya</taxon>
        <taxon>Basidiomycota</taxon>
        <taxon>Agaricomycotina</taxon>
        <taxon>Tremellomycetes</taxon>
        <taxon>Tremellales</taxon>
        <taxon>Rhynchogastremaceae</taxon>
        <taxon>Papiliotrema</taxon>
    </lineage>
</organism>
<dbReference type="Gene3D" id="4.10.240.10">
    <property type="entry name" value="Zn(2)-C6 fungal-type DNA-binding domain"/>
    <property type="match status" value="1"/>
</dbReference>
<evidence type="ECO:0000313" key="9">
    <source>
        <dbReference type="Proteomes" id="UP001182556"/>
    </source>
</evidence>
<dbReference type="InterPro" id="IPR001138">
    <property type="entry name" value="Zn2Cys6_DnaBD"/>
</dbReference>
<feature type="compositionally biased region" description="Polar residues" evidence="6">
    <location>
        <begin position="100"/>
        <end position="125"/>
    </location>
</feature>
<dbReference type="PROSITE" id="PS50048">
    <property type="entry name" value="ZN2_CY6_FUNGAL_2"/>
    <property type="match status" value="1"/>
</dbReference>
<dbReference type="CDD" id="cd00067">
    <property type="entry name" value="GAL4"/>
    <property type="match status" value="1"/>
</dbReference>
<dbReference type="InterPro" id="IPR051089">
    <property type="entry name" value="prtT"/>
</dbReference>
<keyword evidence="5" id="KW-0539">Nucleus</keyword>